<gene>
    <name evidence="6" type="ORF">F0L68_32715</name>
</gene>
<evidence type="ECO:0000259" key="5">
    <source>
        <dbReference type="Pfam" id="PF00296"/>
    </source>
</evidence>
<protein>
    <submittedName>
        <fullName evidence="6">LLM class F420-dependent oxidoreductase</fullName>
    </submittedName>
</protein>
<dbReference type="Gene3D" id="3.20.20.30">
    <property type="entry name" value="Luciferase-like domain"/>
    <property type="match status" value="1"/>
</dbReference>
<dbReference type="PANTHER" id="PTHR42847">
    <property type="entry name" value="ALKANESULFONATE MONOOXYGENASE"/>
    <property type="match status" value="1"/>
</dbReference>
<evidence type="ECO:0000313" key="6">
    <source>
        <dbReference type="EMBL" id="KAA2253570.1"/>
    </source>
</evidence>
<evidence type="ECO:0000256" key="3">
    <source>
        <dbReference type="ARBA" id="ARBA00023002"/>
    </source>
</evidence>
<dbReference type="NCBIfam" id="TIGR03619">
    <property type="entry name" value="F420_Rv2161c"/>
    <property type="match status" value="1"/>
</dbReference>
<dbReference type="InterPro" id="IPR050172">
    <property type="entry name" value="SsuD_RutA_monooxygenase"/>
</dbReference>
<dbReference type="Proteomes" id="UP000323454">
    <property type="component" value="Unassembled WGS sequence"/>
</dbReference>
<dbReference type="GO" id="GO:0008726">
    <property type="term" value="F:alkanesulfonate monooxygenase activity"/>
    <property type="evidence" value="ECO:0007669"/>
    <property type="project" value="TreeGrafter"/>
</dbReference>
<reference evidence="6 7" key="1">
    <citation type="submission" date="2019-09" db="EMBL/GenBank/DDBJ databases">
        <title>Goodfellowia gen. nov., a new genus of the Pseudonocardineae related to Actinoalloteichus, containing Goodfellowia coeruleoviolacea gen. nov., comb. nov. gen. nov., comb. nov.</title>
        <authorList>
            <person name="Labeda D."/>
        </authorList>
    </citation>
    <scope>NUCLEOTIDE SEQUENCE [LARGE SCALE GENOMIC DNA]</scope>
    <source>
        <strain evidence="6 7">AN110305</strain>
    </source>
</reference>
<reference evidence="6 7" key="2">
    <citation type="submission" date="2019-09" db="EMBL/GenBank/DDBJ databases">
        <authorList>
            <person name="Jin C."/>
        </authorList>
    </citation>
    <scope>NUCLEOTIDE SEQUENCE [LARGE SCALE GENOMIC DNA]</scope>
    <source>
        <strain evidence="6 7">AN110305</strain>
    </source>
</reference>
<dbReference type="InterPro" id="IPR011251">
    <property type="entry name" value="Luciferase-like_dom"/>
</dbReference>
<dbReference type="AlphaFoldDB" id="A0A5B2WRY0"/>
<dbReference type="InterPro" id="IPR036661">
    <property type="entry name" value="Luciferase-like_sf"/>
</dbReference>
<organism evidence="6 7">
    <name type="scientific">Solihabitans fulvus</name>
    <dbReference type="NCBI Taxonomy" id="1892852"/>
    <lineage>
        <taxon>Bacteria</taxon>
        <taxon>Bacillati</taxon>
        <taxon>Actinomycetota</taxon>
        <taxon>Actinomycetes</taxon>
        <taxon>Pseudonocardiales</taxon>
        <taxon>Pseudonocardiaceae</taxon>
        <taxon>Solihabitans</taxon>
    </lineage>
</organism>
<dbReference type="GO" id="GO:0046306">
    <property type="term" value="P:alkanesulfonate catabolic process"/>
    <property type="evidence" value="ECO:0007669"/>
    <property type="project" value="TreeGrafter"/>
</dbReference>
<comment type="caution">
    <text evidence="6">The sequence shown here is derived from an EMBL/GenBank/DDBJ whole genome shotgun (WGS) entry which is preliminary data.</text>
</comment>
<dbReference type="PANTHER" id="PTHR42847:SF4">
    <property type="entry name" value="ALKANESULFONATE MONOOXYGENASE-RELATED"/>
    <property type="match status" value="1"/>
</dbReference>
<evidence type="ECO:0000313" key="7">
    <source>
        <dbReference type="Proteomes" id="UP000323454"/>
    </source>
</evidence>
<dbReference type="EMBL" id="VUOB01000065">
    <property type="protein sequence ID" value="KAA2253570.1"/>
    <property type="molecule type" value="Genomic_DNA"/>
</dbReference>
<keyword evidence="2" id="KW-0288">FMN</keyword>
<dbReference type="Pfam" id="PF00296">
    <property type="entry name" value="Bac_luciferase"/>
    <property type="match status" value="1"/>
</dbReference>
<keyword evidence="7" id="KW-1185">Reference proteome</keyword>
<feature type="domain" description="Luciferase-like" evidence="5">
    <location>
        <begin position="18"/>
        <end position="261"/>
    </location>
</feature>
<dbReference type="InterPro" id="IPR019921">
    <property type="entry name" value="Lucif-like_OxRdtase_Rv2161c"/>
</dbReference>
<name>A0A5B2WRY0_9PSEU</name>
<evidence type="ECO:0000256" key="2">
    <source>
        <dbReference type="ARBA" id="ARBA00022643"/>
    </source>
</evidence>
<proteinExistence type="predicted"/>
<accession>A0A5B2WRY0</accession>
<keyword evidence="4" id="KW-0503">Monooxygenase</keyword>
<sequence>MKFAIVTFPVYDAIPPADLGRAVEDHGFESLFFTEHSHIPASRETPTPWGGELADRYYRSYDPFVALSVIAARTSTLRLGTGICLVPQRDPISLAKEVASLDHISGGRFLFGVGAGWNLEEMRNHGTDPRTRFALLEDRIEAMRAIWTQDEATHHGPFTDFDRIWAWPKPAQRPHPPVLIGGNGGGVIDRVVAHGDEWFPLLGDFGRLREQAAELREKAAAAGRGEIPITVFGGPYHAAAIEQFAELDVHRLLVNTPAADAETVLPHLARVAAQVADLTG</sequence>
<evidence type="ECO:0000256" key="1">
    <source>
        <dbReference type="ARBA" id="ARBA00022630"/>
    </source>
</evidence>
<keyword evidence="3" id="KW-0560">Oxidoreductase</keyword>
<keyword evidence="1" id="KW-0285">Flavoprotein</keyword>
<dbReference type="RefSeq" id="WP_149853735.1">
    <property type="nucleotide sequence ID" value="NZ_VUOB01000065.1"/>
</dbReference>
<dbReference type="SUPFAM" id="SSF51679">
    <property type="entry name" value="Bacterial luciferase-like"/>
    <property type="match status" value="1"/>
</dbReference>
<dbReference type="OrthoDB" id="3206024at2"/>
<evidence type="ECO:0000256" key="4">
    <source>
        <dbReference type="ARBA" id="ARBA00023033"/>
    </source>
</evidence>